<evidence type="ECO:0000313" key="2">
    <source>
        <dbReference type="Proteomes" id="UP001234178"/>
    </source>
</evidence>
<keyword evidence="2" id="KW-1185">Reference proteome</keyword>
<accession>A0ABQ9ZLW0</accession>
<gene>
    <name evidence="1" type="ORF">OUZ56_026004</name>
</gene>
<dbReference type="EMBL" id="JAOYFB010000004">
    <property type="protein sequence ID" value="KAK4013449.1"/>
    <property type="molecule type" value="Genomic_DNA"/>
</dbReference>
<name>A0ABQ9ZLW0_9CRUS</name>
<organism evidence="1 2">
    <name type="scientific">Daphnia magna</name>
    <dbReference type="NCBI Taxonomy" id="35525"/>
    <lineage>
        <taxon>Eukaryota</taxon>
        <taxon>Metazoa</taxon>
        <taxon>Ecdysozoa</taxon>
        <taxon>Arthropoda</taxon>
        <taxon>Crustacea</taxon>
        <taxon>Branchiopoda</taxon>
        <taxon>Diplostraca</taxon>
        <taxon>Cladocera</taxon>
        <taxon>Anomopoda</taxon>
        <taxon>Daphniidae</taxon>
        <taxon>Daphnia</taxon>
    </lineage>
</organism>
<reference evidence="1 2" key="1">
    <citation type="journal article" date="2023" name="Nucleic Acids Res.">
        <title>The hologenome of Daphnia magna reveals possible DNA methylation and microbiome-mediated evolution of the host genome.</title>
        <authorList>
            <person name="Chaturvedi A."/>
            <person name="Li X."/>
            <person name="Dhandapani V."/>
            <person name="Marshall H."/>
            <person name="Kissane S."/>
            <person name="Cuenca-Cambronero M."/>
            <person name="Asole G."/>
            <person name="Calvet F."/>
            <person name="Ruiz-Romero M."/>
            <person name="Marangio P."/>
            <person name="Guigo R."/>
            <person name="Rago D."/>
            <person name="Mirbahai L."/>
            <person name="Eastwood N."/>
            <person name="Colbourne J.K."/>
            <person name="Zhou J."/>
            <person name="Mallon E."/>
            <person name="Orsini L."/>
        </authorList>
    </citation>
    <scope>NUCLEOTIDE SEQUENCE [LARGE SCALE GENOMIC DNA]</scope>
    <source>
        <strain evidence="1">LRV0_1</strain>
    </source>
</reference>
<protein>
    <submittedName>
        <fullName evidence="1">Uncharacterized protein</fullName>
    </submittedName>
</protein>
<proteinExistence type="predicted"/>
<dbReference type="Proteomes" id="UP001234178">
    <property type="component" value="Unassembled WGS sequence"/>
</dbReference>
<evidence type="ECO:0000313" key="1">
    <source>
        <dbReference type="EMBL" id="KAK4013449.1"/>
    </source>
</evidence>
<sequence>MADIILRIGSSLKIDAQQALCKKRRIVMTDSSSKSQQQLLKEEIEKELEEYFSYLDKNFNAIDLTEPGRSITLLGSKFIAISILKQNCIRLFSHSGHISLN</sequence>
<comment type="caution">
    <text evidence="1">The sequence shown here is derived from an EMBL/GenBank/DDBJ whole genome shotgun (WGS) entry which is preliminary data.</text>
</comment>